<gene>
    <name evidence="2" type="ORF">FOY51_24575</name>
</gene>
<dbReference type="RefSeq" id="WP_149432917.1">
    <property type="nucleotide sequence ID" value="NZ_VLNY01000020.1"/>
</dbReference>
<dbReference type="EMBL" id="VLNY01000020">
    <property type="protein sequence ID" value="KAA0017967.1"/>
    <property type="molecule type" value="Genomic_DNA"/>
</dbReference>
<keyword evidence="3" id="KW-1185">Reference proteome</keyword>
<protein>
    <submittedName>
        <fullName evidence="2">Uncharacterized protein</fullName>
    </submittedName>
</protein>
<evidence type="ECO:0000313" key="3">
    <source>
        <dbReference type="Proteomes" id="UP000322244"/>
    </source>
</evidence>
<name>A0A5A7S307_9NOCA</name>
<dbReference type="OrthoDB" id="4558385at2"/>
<dbReference type="AlphaFoldDB" id="A0A5A7S307"/>
<evidence type="ECO:0000256" key="1">
    <source>
        <dbReference type="SAM" id="MobiDB-lite"/>
    </source>
</evidence>
<feature type="region of interest" description="Disordered" evidence="1">
    <location>
        <begin position="1"/>
        <end position="20"/>
    </location>
</feature>
<organism evidence="2 3">
    <name type="scientific">Antrihabitans cavernicola</name>
    <dbReference type="NCBI Taxonomy" id="2495913"/>
    <lineage>
        <taxon>Bacteria</taxon>
        <taxon>Bacillati</taxon>
        <taxon>Actinomycetota</taxon>
        <taxon>Actinomycetes</taxon>
        <taxon>Mycobacteriales</taxon>
        <taxon>Nocardiaceae</taxon>
        <taxon>Antrihabitans</taxon>
    </lineage>
</organism>
<feature type="compositionally biased region" description="Basic and acidic residues" evidence="1">
    <location>
        <begin position="1"/>
        <end position="15"/>
    </location>
</feature>
<reference evidence="2 3" key="1">
    <citation type="submission" date="2019-07" db="EMBL/GenBank/DDBJ databases">
        <title>Rhodococcus cavernicolus sp. nov., isolated from a cave.</title>
        <authorList>
            <person name="Lee S.D."/>
        </authorList>
    </citation>
    <scope>NUCLEOTIDE SEQUENCE [LARGE SCALE GENOMIC DNA]</scope>
    <source>
        <strain evidence="2 3">C1-24</strain>
    </source>
</reference>
<proteinExistence type="predicted"/>
<comment type="caution">
    <text evidence="2">The sequence shown here is derived from an EMBL/GenBank/DDBJ whole genome shotgun (WGS) entry which is preliminary data.</text>
</comment>
<accession>A0A5A7S307</accession>
<dbReference type="Proteomes" id="UP000322244">
    <property type="component" value="Unassembled WGS sequence"/>
</dbReference>
<evidence type="ECO:0000313" key="2">
    <source>
        <dbReference type="EMBL" id="KAA0017967.1"/>
    </source>
</evidence>
<sequence length="120" mass="13312">MSEPHETTPDVDFAHTDQAATKRREKATVLARFVWDRAITSAELLALPDATLRKLARAAGAHPPSSMETWTTAAELVDRKSAWARQHPESRGAVPAHSDEKIMWVKPPITPFRSTRSATD</sequence>